<protein>
    <recommendedName>
        <fullName evidence="4">Translin-associated factor X interacting protein 1</fullName>
    </recommendedName>
</protein>
<keyword evidence="3" id="KW-1185">Reference proteome</keyword>
<dbReference type="Proteomes" id="UP000265140">
    <property type="component" value="Chromosome 19"/>
</dbReference>
<accession>A0A3P9A819</accession>
<reference evidence="2" key="4">
    <citation type="submission" date="2025-09" db="UniProtKB">
        <authorList>
            <consortium name="Ensembl"/>
        </authorList>
    </citation>
    <scope>IDENTIFICATION</scope>
</reference>
<sequence length="437" mass="50616">LPEEGQIRELEPLHARLALVSEQCEKRILSLQEEERAEIRALKQERQHLRKVVENTREIQSVCCLQKDLASQYLMYREERDARKLLISNLTSMSYKVMSPLKTWSCLSEVELEDPVKEKLALKVCREDLTKAQLELNRLHAEYGDVVPRRDLEILDRIHKDSLLKVQSITGKYFDQMKGEYDTLLEVHKQVTSQRDSLQGELDGFREAYSPRPDWEQCADMLRGSKHWAVLFQGQSSQQRLAILLAELGGKTSELFTGLGTSDDVPIYLRYEGQFKNLRLKKADVVRIIKEVWKEKRDECSDLSEFLHKHLESQHGEKAGEWAYSLIEGIRQYQKDDFVSQFNDILTGKVCMILQIETHLLSNFGMNEWALVCRDALKTAFPLKKEQDIDELVTTAQAELNSNSGSLPYQRLYAEVTFWGGFSPKGSLQCIYFMLPF</sequence>
<dbReference type="Bgee" id="ENSELUG00000016742">
    <property type="expression patterns" value="Expressed in muscle tissue and 14 other cell types or tissues"/>
</dbReference>
<evidence type="ECO:0008006" key="4">
    <source>
        <dbReference type="Google" id="ProtNLM"/>
    </source>
</evidence>
<dbReference type="GeneTree" id="ENSGT00940000165060"/>
<reference evidence="2" key="3">
    <citation type="submission" date="2025-08" db="UniProtKB">
        <authorList>
            <consortium name="Ensembl"/>
        </authorList>
    </citation>
    <scope>IDENTIFICATION</scope>
</reference>
<reference evidence="3" key="1">
    <citation type="journal article" date="2014" name="PLoS ONE">
        <title>The genome and linkage map of the northern pike (Esox lucius): conserved synteny revealed between the salmonid sister group and the Neoteleostei.</title>
        <authorList>
            <person name="Rondeau E.B."/>
            <person name="Minkley D.R."/>
            <person name="Leong J.S."/>
            <person name="Messmer A.M."/>
            <person name="Jantzen J.R."/>
            <person name="von Schalburg K.R."/>
            <person name="Lemon C."/>
            <person name="Bird N.H."/>
            <person name="Koop B.F."/>
        </authorList>
    </citation>
    <scope>NUCLEOTIDE SEQUENCE</scope>
</reference>
<dbReference type="AlphaFoldDB" id="A0A3P9A819"/>
<name>A0A3P9A819_ESOLU</name>
<keyword evidence="1" id="KW-0175">Coiled coil</keyword>
<reference evidence="2" key="2">
    <citation type="submission" date="2020-02" db="EMBL/GenBank/DDBJ databases">
        <title>Esox lucius (northern pike) genome, fEsoLuc1, primary haplotype.</title>
        <authorList>
            <person name="Myers G."/>
            <person name="Karagic N."/>
            <person name="Meyer A."/>
            <person name="Pippel M."/>
            <person name="Reichard M."/>
            <person name="Winkler S."/>
            <person name="Tracey A."/>
            <person name="Sims Y."/>
            <person name="Howe K."/>
            <person name="Rhie A."/>
            <person name="Formenti G."/>
            <person name="Durbin R."/>
            <person name="Fedrigo O."/>
            <person name="Jarvis E.D."/>
        </authorList>
    </citation>
    <scope>NUCLEOTIDE SEQUENCE [LARGE SCALE GENOMIC DNA]</scope>
</reference>
<dbReference type="Ensembl" id="ENSELUT00000026445.3">
    <property type="protein sequence ID" value="ENSELUP00000037158.2"/>
    <property type="gene ID" value="ENSELUG00000016742.3"/>
</dbReference>
<evidence type="ECO:0000313" key="3">
    <source>
        <dbReference type="Proteomes" id="UP000265140"/>
    </source>
</evidence>
<feature type="coiled-coil region" evidence="1">
    <location>
        <begin position="32"/>
        <end position="59"/>
    </location>
</feature>
<proteinExistence type="predicted"/>
<evidence type="ECO:0000313" key="2">
    <source>
        <dbReference type="Ensembl" id="ENSELUP00000037158.2"/>
    </source>
</evidence>
<dbReference type="PANTHER" id="PTHR16306">
    <property type="entry name" value="TRANSLIN-ASSOCIATED FACTOR X-INTERACTING PROTEIN 1"/>
    <property type="match status" value="1"/>
</dbReference>
<dbReference type="PANTHER" id="PTHR16306:SF0">
    <property type="entry name" value="TRANSLIN-ASSOCIATED FACTOR X-INTERACTING PROTEIN 1"/>
    <property type="match status" value="1"/>
</dbReference>
<organism evidence="2 3">
    <name type="scientific">Esox lucius</name>
    <name type="common">Northern pike</name>
    <dbReference type="NCBI Taxonomy" id="8010"/>
    <lineage>
        <taxon>Eukaryota</taxon>
        <taxon>Metazoa</taxon>
        <taxon>Chordata</taxon>
        <taxon>Craniata</taxon>
        <taxon>Vertebrata</taxon>
        <taxon>Euteleostomi</taxon>
        <taxon>Actinopterygii</taxon>
        <taxon>Neopterygii</taxon>
        <taxon>Teleostei</taxon>
        <taxon>Protacanthopterygii</taxon>
        <taxon>Esociformes</taxon>
        <taxon>Esocidae</taxon>
        <taxon>Esox</taxon>
    </lineage>
</organism>
<dbReference type="GO" id="GO:0005737">
    <property type="term" value="C:cytoplasm"/>
    <property type="evidence" value="ECO:0007669"/>
    <property type="project" value="TreeGrafter"/>
</dbReference>
<evidence type="ECO:0000256" key="1">
    <source>
        <dbReference type="SAM" id="Coils"/>
    </source>
</evidence>
<gene>
    <name evidence="2" type="primary">TSNAXIP1</name>
</gene>